<dbReference type="Pfam" id="PF16916">
    <property type="entry name" value="ZT_dimer"/>
    <property type="match status" value="1"/>
</dbReference>
<evidence type="ECO:0000259" key="9">
    <source>
        <dbReference type="Pfam" id="PF16916"/>
    </source>
</evidence>
<keyword evidence="11" id="KW-1185">Reference proteome</keyword>
<evidence type="ECO:0000256" key="4">
    <source>
        <dbReference type="ARBA" id="ARBA00022692"/>
    </source>
</evidence>
<dbReference type="PANTHER" id="PTHR43840:SF15">
    <property type="entry name" value="MITOCHONDRIAL METAL TRANSPORTER 1-RELATED"/>
    <property type="match status" value="1"/>
</dbReference>
<reference evidence="11" key="1">
    <citation type="journal article" date="2019" name="Int. J. Syst. Evol. Microbiol.">
        <title>The Global Catalogue of Microorganisms (GCM) 10K type strain sequencing project: providing services to taxonomists for standard genome sequencing and annotation.</title>
        <authorList>
            <consortium name="The Broad Institute Genomics Platform"/>
            <consortium name="The Broad Institute Genome Sequencing Center for Infectious Disease"/>
            <person name="Wu L."/>
            <person name="Ma J."/>
        </authorList>
    </citation>
    <scope>NUCLEOTIDE SEQUENCE [LARGE SCALE GENOMIC DNA]</scope>
    <source>
        <strain evidence="11">CGMCC 1.18439</strain>
    </source>
</reference>
<dbReference type="Gene3D" id="3.30.70.1350">
    <property type="entry name" value="Cation efflux protein, cytoplasmic domain"/>
    <property type="match status" value="1"/>
</dbReference>
<evidence type="ECO:0000256" key="1">
    <source>
        <dbReference type="ARBA" id="ARBA00004141"/>
    </source>
</evidence>
<evidence type="ECO:0000256" key="6">
    <source>
        <dbReference type="ARBA" id="ARBA00023136"/>
    </source>
</evidence>
<evidence type="ECO:0000256" key="2">
    <source>
        <dbReference type="ARBA" id="ARBA00008114"/>
    </source>
</evidence>
<dbReference type="SUPFAM" id="SSF160240">
    <property type="entry name" value="Cation efflux protein cytoplasmic domain-like"/>
    <property type="match status" value="1"/>
</dbReference>
<dbReference type="InterPro" id="IPR036837">
    <property type="entry name" value="Cation_efflux_CTD_sf"/>
</dbReference>
<feature type="transmembrane region" description="Helical" evidence="7">
    <location>
        <begin position="173"/>
        <end position="190"/>
    </location>
</feature>
<evidence type="ECO:0000259" key="8">
    <source>
        <dbReference type="Pfam" id="PF01545"/>
    </source>
</evidence>
<dbReference type="EMBL" id="BNAL01000020">
    <property type="protein sequence ID" value="GHG05038.1"/>
    <property type="molecule type" value="Genomic_DNA"/>
</dbReference>
<feature type="transmembrane region" description="Helical" evidence="7">
    <location>
        <begin position="95"/>
        <end position="114"/>
    </location>
</feature>
<accession>A0ABQ3K6D5</accession>
<keyword evidence="4 7" id="KW-0812">Transmembrane</keyword>
<comment type="similarity">
    <text evidence="2">Belongs to the cation diffusion facilitator (CDF) transporter (TC 2.A.4) family.</text>
</comment>
<proteinExistence type="inferred from homology"/>
<keyword evidence="6 7" id="KW-0472">Membrane</keyword>
<feature type="transmembrane region" description="Helical" evidence="7">
    <location>
        <begin position="52"/>
        <end position="75"/>
    </location>
</feature>
<evidence type="ECO:0000256" key="7">
    <source>
        <dbReference type="SAM" id="Phobius"/>
    </source>
</evidence>
<dbReference type="SUPFAM" id="SSF161111">
    <property type="entry name" value="Cation efflux protein transmembrane domain-like"/>
    <property type="match status" value="1"/>
</dbReference>
<dbReference type="InterPro" id="IPR002524">
    <property type="entry name" value="Cation_efflux"/>
</dbReference>
<sequence>MTAAPSPIPPQPQAQASAQPPARLTRLAWGSVGIAALVLGLKWAAYLLTGSLALYSDALESIINVAAAAAALIALRVAARPADDNHPFGHSKAEYFSAVLEGVLIVLAALAILWEAGPKLLAPAAVELPPLGLGLSVVASVINGLWASRLLAAGRRHRSPALLADGKHLMSDVVSSVGVLIGIVLALLTGWHVLDPLLACLVALNILWSGWHLMRESVGGLMDAGADPETQARIRELVAEHADGALEAHDLLTRTAGRLTFIEFHLVVPGSMTVAEAHAICDRLEAVLEAEVEGARVTIHVEPQDQAKHSGVLVL</sequence>
<organism evidence="10 11">
    <name type="scientific">Deinococcus piscis</name>
    <dbReference type="NCBI Taxonomy" id="394230"/>
    <lineage>
        <taxon>Bacteria</taxon>
        <taxon>Thermotogati</taxon>
        <taxon>Deinococcota</taxon>
        <taxon>Deinococci</taxon>
        <taxon>Deinococcales</taxon>
        <taxon>Deinococcaceae</taxon>
        <taxon>Deinococcus</taxon>
    </lineage>
</organism>
<evidence type="ECO:0000256" key="5">
    <source>
        <dbReference type="ARBA" id="ARBA00022989"/>
    </source>
</evidence>
<keyword evidence="5 7" id="KW-1133">Transmembrane helix</keyword>
<dbReference type="PANTHER" id="PTHR43840">
    <property type="entry name" value="MITOCHONDRIAL METAL TRANSPORTER 1-RELATED"/>
    <property type="match status" value="1"/>
</dbReference>
<name>A0ABQ3K6D5_9DEIO</name>
<keyword evidence="3" id="KW-0813">Transport</keyword>
<feature type="domain" description="Cation efflux protein cytoplasmic" evidence="9">
    <location>
        <begin position="227"/>
        <end position="303"/>
    </location>
</feature>
<dbReference type="InterPro" id="IPR050291">
    <property type="entry name" value="CDF_Transporter"/>
</dbReference>
<protein>
    <submittedName>
        <fullName evidence="10">Cadmium transporter</fullName>
    </submittedName>
</protein>
<feature type="transmembrane region" description="Helical" evidence="7">
    <location>
        <begin position="134"/>
        <end position="152"/>
    </location>
</feature>
<feature type="transmembrane region" description="Helical" evidence="7">
    <location>
        <begin position="27"/>
        <end position="46"/>
    </location>
</feature>
<dbReference type="RefSeq" id="WP_373295836.1">
    <property type="nucleotide sequence ID" value="NZ_BNAL01000020.1"/>
</dbReference>
<comment type="caution">
    <text evidence="10">The sequence shown here is derived from an EMBL/GenBank/DDBJ whole genome shotgun (WGS) entry which is preliminary data.</text>
</comment>
<evidence type="ECO:0000313" key="10">
    <source>
        <dbReference type="EMBL" id="GHG05038.1"/>
    </source>
</evidence>
<dbReference type="Pfam" id="PF01545">
    <property type="entry name" value="Cation_efflux"/>
    <property type="match status" value="1"/>
</dbReference>
<dbReference type="InterPro" id="IPR027469">
    <property type="entry name" value="Cation_efflux_TMD_sf"/>
</dbReference>
<gene>
    <name evidence="10" type="ORF">GCM10017783_17070</name>
</gene>
<dbReference type="Proteomes" id="UP000632154">
    <property type="component" value="Unassembled WGS sequence"/>
</dbReference>
<comment type="subcellular location">
    <subcellularLocation>
        <location evidence="1">Membrane</location>
        <topology evidence="1">Multi-pass membrane protein</topology>
    </subcellularLocation>
</comment>
<dbReference type="InterPro" id="IPR058533">
    <property type="entry name" value="Cation_efflux_TM"/>
</dbReference>
<evidence type="ECO:0000313" key="11">
    <source>
        <dbReference type="Proteomes" id="UP000632154"/>
    </source>
</evidence>
<feature type="domain" description="Cation efflux protein transmembrane" evidence="8">
    <location>
        <begin position="31"/>
        <end position="222"/>
    </location>
</feature>
<evidence type="ECO:0000256" key="3">
    <source>
        <dbReference type="ARBA" id="ARBA00022448"/>
    </source>
</evidence>
<dbReference type="InterPro" id="IPR027470">
    <property type="entry name" value="Cation_efflux_CTD"/>
</dbReference>
<dbReference type="NCBIfam" id="TIGR01297">
    <property type="entry name" value="CDF"/>
    <property type="match status" value="1"/>
</dbReference>
<dbReference type="Gene3D" id="1.20.1510.10">
    <property type="entry name" value="Cation efflux protein transmembrane domain"/>
    <property type="match status" value="1"/>
</dbReference>